<feature type="chain" id="PRO_5042262842" description="RNase H type-1 domain-containing protein" evidence="1">
    <location>
        <begin position="22"/>
        <end position="158"/>
    </location>
</feature>
<sequence>MCPKQNSLRAWSSLFYVVVWTVWESRNICVFEEKEVSIVYASDLVKFRVGWWFKHHGHGSQEAITSILLNISEVCVDRRKCSVCPKQVWFPPYVNGLKFNVDGSSRGKPGLAGIGGVLRNENGRVLCLFQLMLGLKTLIQRKLWLFIEPFSCVLPNQP</sequence>
<evidence type="ECO:0000313" key="3">
    <source>
        <dbReference type="Proteomes" id="UP001280121"/>
    </source>
</evidence>
<keyword evidence="3" id="KW-1185">Reference proteome</keyword>
<name>A0AAD9U235_9ROSI</name>
<dbReference type="Proteomes" id="UP001280121">
    <property type="component" value="Unassembled WGS sequence"/>
</dbReference>
<feature type="signal peptide" evidence="1">
    <location>
        <begin position="1"/>
        <end position="21"/>
    </location>
</feature>
<reference evidence="2" key="1">
    <citation type="journal article" date="2023" name="Plant J.">
        <title>Genome sequences and population genomics provide insights into the demographic history, inbreeding, and mutation load of two 'living fossil' tree species of Dipteronia.</title>
        <authorList>
            <person name="Feng Y."/>
            <person name="Comes H.P."/>
            <person name="Chen J."/>
            <person name="Zhu S."/>
            <person name="Lu R."/>
            <person name="Zhang X."/>
            <person name="Li P."/>
            <person name="Qiu J."/>
            <person name="Olsen K.M."/>
            <person name="Qiu Y."/>
        </authorList>
    </citation>
    <scope>NUCLEOTIDE SEQUENCE</scope>
    <source>
        <strain evidence="2">KIB01</strain>
    </source>
</reference>
<accession>A0AAD9U235</accession>
<dbReference type="AlphaFoldDB" id="A0AAD9U235"/>
<keyword evidence="1" id="KW-0732">Signal</keyword>
<dbReference type="InterPro" id="IPR012337">
    <property type="entry name" value="RNaseH-like_sf"/>
</dbReference>
<evidence type="ECO:0008006" key="4">
    <source>
        <dbReference type="Google" id="ProtNLM"/>
    </source>
</evidence>
<organism evidence="2 3">
    <name type="scientific">Dipteronia dyeriana</name>
    <dbReference type="NCBI Taxonomy" id="168575"/>
    <lineage>
        <taxon>Eukaryota</taxon>
        <taxon>Viridiplantae</taxon>
        <taxon>Streptophyta</taxon>
        <taxon>Embryophyta</taxon>
        <taxon>Tracheophyta</taxon>
        <taxon>Spermatophyta</taxon>
        <taxon>Magnoliopsida</taxon>
        <taxon>eudicotyledons</taxon>
        <taxon>Gunneridae</taxon>
        <taxon>Pentapetalae</taxon>
        <taxon>rosids</taxon>
        <taxon>malvids</taxon>
        <taxon>Sapindales</taxon>
        <taxon>Sapindaceae</taxon>
        <taxon>Hippocastanoideae</taxon>
        <taxon>Acereae</taxon>
        <taxon>Dipteronia</taxon>
    </lineage>
</organism>
<dbReference type="SUPFAM" id="SSF53098">
    <property type="entry name" value="Ribonuclease H-like"/>
    <property type="match status" value="1"/>
</dbReference>
<protein>
    <recommendedName>
        <fullName evidence="4">RNase H type-1 domain-containing protein</fullName>
    </recommendedName>
</protein>
<proteinExistence type="predicted"/>
<dbReference type="EMBL" id="JANJYI010000006">
    <property type="protein sequence ID" value="KAK2646243.1"/>
    <property type="molecule type" value="Genomic_DNA"/>
</dbReference>
<comment type="caution">
    <text evidence="2">The sequence shown here is derived from an EMBL/GenBank/DDBJ whole genome shotgun (WGS) entry which is preliminary data.</text>
</comment>
<evidence type="ECO:0000256" key="1">
    <source>
        <dbReference type="SAM" id="SignalP"/>
    </source>
</evidence>
<gene>
    <name evidence="2" type="ORF">Ddye_021438</name>
</gene>
<evidence type="ECO:0000313" key="2">
    <source>
        <dbReference type="EMBL" id="KAK2646243.1"/>
    </source>
</evidence>